<gene>
    <name evidence="2" type="ORF">BFJ72_g14889</name>
</gene>
<evidence type="ECO:0008006" key="4">
    <source>
        <dbReference type="Google" id="ProtNLM"/>
    </source>
</evidence>
<evidence type="ECO:0000256" key="1">
    <source>
        <dbReference type="SAM" id="MobiDB-lite"/>
    </source>
</evidence>
<accession>A0A420RWH8</accession>
<dbReference type="AlphaFoldDB" id="A0A420RWH8"/>
<evidence type="ECO:0000313" key="3">
    <source>
        <dbReference type="Proteomes" id="UP000283569"/>
    </source>
</evidence>
<organism evidence="2 3">
    <name type="scientific">Gibberella intermedia</name>
    <name type="common">Bulb rot disease fungus</name>
    <name type="synonym">Fusarium proliferatum</name>
    <dbReference type="NCBI Taxonomy" id="948311"/>
    <lineage>
        <taxon>Eukaryota</taxon>
        <taxon>Fungi</taxon>
        <taxon>Dikarya</taxon>
        <taxon>Ascomycota</taxon>
        <taxon>Pezizomycotina</taxon>
        <taxon>Sordariomycetes</taxon>
        <taxon>Hypocreomycetidae</taxon>
        <taxon>Hypocreales</taxon>
        <taxon>Nectriaceae</taxon>
        <taxon>Fusarium</taxon>
        <taxon>Fusarium fujikuroi species complex</taxon>
    </lineage>
</organism>
<evidence type="ECO:0000313" key="2">
    <source>
        <dbReference type="EMBL" id="RKL21416.1"/>
    </source>
</evidence>
<feature type="region of interest" description="Disordered" evidence="1">
    <location>
        <begin position="40"/>
        <end position="61"/>
    </location>
</feature>
<comment type="caution">
    <text evidence="2">The sequence shown here is derived from an EMBL/GenBank/DDBJ whole genome shotgun (WGS) entry which is preliminary data.</text>
</comment>
<dbReference type="EMBL" id="MRDB01000137">
    <property type="protein sequence ID" value="RKL21416.1"/>
    <property type="molecule type" value="Genomic_DNA"/>
</dbReference>
<protein>
    <recommendedName>
        <fullName evidence="4">Chitin-binding type-3 domain-containing protein</fullName>
    </recommendedName>
</protein>
<proteinExistence type="predicted"/>
<name>A0A420RWH8_GIBIN</name>
<dbReference type="Gene3D" id="2.10.10.20">
    <property type="entry name" value="Carbohydrate-binding module superfamily 5/12"/>
    <property type="match status" value="1"/>
</dbReference>
<reference evidence="2 3" key="1">
    <citation type="journal article" date="2018" name="Sci. Rep.">
        <title>Characterisation of pathogen-specific regions and novel effector candidates in Fusarium oxysporum f. sp. cepae.</title>
        <authorList>
            <person name="Armitage A.D."/>
            <person name="Taylor A."/>
            <person name="Sobczyk M.K."/>
            <person name="Baxter L."/>
            <person name="Greenfield B.P."/>
            <person name="Bates H.J."/>
            <person name="Wilson F."/>
            <person name="Jackson A.C."/>
            <person name="Ott S."/>
            <person name="Harrison R.J."/>
            <person name="Clarkson J.P."/>
        </authorList>
    </citation>
    <scope>NUCLEOTIDE SEQUENCE [LARGE SCALE GENOMIC DNA]</scope>
    <source>
        <strain evidence="2 3">Fp_A8</strain>
    </source>
</reference>
<dbReference type="Proteomes" id="UP000283569">
    <property type="component" value="Unassembled WGS sequence"/>
</dbReference>
<feature type="compositionally biased region" description="Polar residues" evidence="1">
    <location>
        <begin position="40"/>
        <end position="53"/>
    </location>
</feature>
<sequence length="960" mass="95587">MLVSSDVPETDYPEWAAGTTYSIGARVIVAAQHKVYESAADSNTGNNPVTPSATPKWKEVGPTNRWKPFDKSISSQVKQASNISYRIKPGQAITSLGLLNVTGATSIRVRLIDPTFGTVYDKTTAMSPVPVAVGWWEWFFGERRTPTQALLQDLPSFPAADVLIDVTGTADLAIGVILMGQRRTFSLGVKSGARVSFQDYSIKDRNEFGDVILLERGFARRAAFQMLLASKEVDAFNDFLISVRATPCLWIGSGRFEATVVYGLRAGAGRADMTDIVTPTPIDALPPAPSPGDTAAEFNAKSFPFVAAEVLMVPQINTAATQTNQNAVAADERAVAADASKSAAQAAAATATTKAGEAVGSATAAAGSATAASTSAGNAAGSATAASGSASAAAGSATAASGSATAANTAKTGAEAARDAAEDFRDQAEVFATQQLKGSSTTSVTPGAGAKSFTIEASRSFVTGMYVVATSTSDPATQMSGPVQSYDPATGALVIAVDTFSGASAKSDWVIGVAAKGSSGMAQQVITGNTTAVPGVIYVIAAANVTLTLPTTGLSSDSKIGIRLAAAVSRNQVIDFLTVNFRGQTPGQRFIDKKGFGLDIKYNATRGDGALMQEIAPASVTYTCPVDGWYLLTAIGGGAAGLNTGRGGGAGGLAQKRVFLTAGLTLAISIGAGGASNGAAGGATTVTGTGVALTANGGTTTGGGTATGGDRNITGGASGNATGTGGGAVGVYGVGYGSLASSGSAGAGTGGPNTSGTFGGPSLPGILSGAGYAGGRVLLPVGIPAATASGQSGPGAGAAANRFAGEFAGGGGNSTGGAVAGAGGPMGGGGGGANAAMQRIEILNVDGTVANTIIATPDVAEQLHPGAWRVAAEQYEPAPTAGLQHISVGAFYDRFGPAKWAILSDETPPVRAVVRDASVRKYIDLDNADLPAGLAILQAAGHAIDPAAILDAPIQPHELP</sequence>